<evidence type="ECO:0000256" key="17">
    <source>
        <dbReference type="HAMAP-Rule" id="MF_01965"/>
    </source>
</evidence>
<reference evidence="22 23" key="1">
    <citation type="submission" date="2023-05" db="EMBL/GenBank/DDBJ databases">
        <title>Streptomyces fuscus sp. nov., a brown-black pigment producing actinomyces isolated from dry sand of Sea duck farm.</title>
        <authorList>
            <person name="Xie J."/>
            <person name="Shen N."/>
        </authorList>
    </citation>
    <scope>NUCLEOTIDE SEQUENCE [LARGE SCALE GENOMIC DNA]</scope>
    <source>
        <strain evidence="22 23">CGMCC 4.1745</strain>
    </source>
</reference>
<evidence type="ECO:0000256" key="2">
    <source>
        <dbReference type="ARBA" id="ARBA00000909"/>
    </source>
</evidence>
<keyword evidence="13" id="KW-0511">Multifunctional enzyme</keyword>
<comment type="cofactor">
    <cofactor evidence="18 19">
        <name>K(+)</name>
        <dbReference type="ChEBI" id="CHEBI:29103"/>
    </cofactor>
    <text evidence="18 19">Binds 1 potassium ion per subunit.</text>
</comment>
<dbReference type="NCBIfam" id="TIGR00196">
    <property type="entry name" value="yjeF_cterm"/>
    <property type="match status" value="1"/>
</dbReference>
<proteinExistence type="inferred from homology"/>
<feature type="binding site" evidence="17">
    <location>
        <position position="323"/>
    </location>
    <ligand>
        <name>(6S)-NADPHX</name>
        <dbReference type="ChEBI" id="CHEBI:64076"/>
    </ligand>
</feature>
<dbReference type="InterPro" id="IPR029056">
    <property type="entry name" value="Ribokinase-like"/>
</dbReference>
<dbReference type="PIRSF" id="PIRSF017184">
    <property type="entry name" value="Nnr"/>
    <property type="match status" value="1"/>
</dbReference>
<organism evidence="22 23">
    <name type="scientific">Streptomyces lusitanus</name>
    <dbReference type="NCBI Taxonomy" id="68232"/>
    <lineage>
        <taxon>Bacteria</taxon>
        <taxon>Bacillati</taxon>
        <taxon>Actinomycetota</taxon>
        <taxon>Actinomycetes</taxon>
        <taxon>Kitasatosporales</taxon>
        <taxon>Streptomycetaceae</taxon>
        <taxon>Streptomyces</taxon>
    </lineage>
</organism>
<keyword evidence="5 18" id="KW-0479">Metal-binding</keyword>
<gene>
    <name evidence="17" type="primary">nnrD</name>
    <name evidence="18" type="synonym">nnrE</name>
    <name evidence="22" type="ORF">QNO04_15660</name>
</gene>
<feature type="binding site" evidence="18">
    <location>
        <position position="59"/>
    </location>
    <ligand>
        <name>K(+)</name>
        <dbReference type="ChEBI" id="CHEBI:29103"/>
    </ligand>
</feature>
<feature type="domain" description="YjeF N-terminal" evidence="21">
    <location>
        <begin position="10"/>
        <end position="211"/>
    </location>
</feature>
<dbReference type="InterPro" id="IPR004443">
    <property type="entry name" value="YjeF_N_dom"/>
</dbReference>
<feature type="binding site" evidence="18">
    <location>
        <begin position="125"/>
        <end position="131"/>
    </location>
    <ligand>
        <name>(6S)-NADPHX</name>
        <dbReference type="ChEBI" id="CHEBI:64076"/>
    </ligand>
</feature>
<accession>A0ABU3JSI4</accession>
<comment type="catalytic activity">
    <reaction evidence="2 18 19">
        <text>(6R)-NADPHX = (6S)-NADPHX</text>
        <dbReference type="Rhea" id="RHEA:32227"/>
        <dbReference type="ChEBI" id="CHEBI:64076"/>
        <dbReference type="ChEBI" id="CHEBI:64077"/>
        <dbReference type="EC" id="5.1.99.6"/>
    </reaction>
</comment>
<evidence type="ECO:0000259" key="20">
    <source>
        <dbReference type="PROSITE" id="PS51383"/>
    </source>
</evidence>
<keyword evidence="12 17" id="KW-0456">Lyase</keyword>
<feature type="binding site" evidence="18">
    <location>
        <position position="121"/>
    </location>
    <ligand>
        <name>K(+)</name>
        <dbReference type="ChEBI" id="CHEBI:29103"/>
    </ligand>
</feature>
<dbReference type="PROSITE" id="PS51383">
    <property type="entry name" value="YJEF_C_3"/>
    <property type="match status" value="1"/>
</dbReference>
<comment type="catalytic activity">
    <reaction evidence="15 17 19">
        <text>(6S)-NADHX + ADP = AMP + phosphate + NADH + H(+)</text>
        <dbReference type="Rhea" id="RHEA:32223"/>
        <dbReference type="ChEBI" id="CHEBI:15378"/>
        <dbReference type="ChEBI" id="CHEBI:43474"/>
        <dbReference type="ChEBI" id="CHEBI:57945"/>
        <dbReference type="ChEBI" id="CHEBI:64074"/>
        <dbReference type="ChEBI" id="CHEBI:456215"/>
        <dbReference type="ChEBI" id="CHEBI:456216"/>
        <dbReference type="EC" id="4.2.1.136"/>
    </reaction>
</comment>
<dbReference type="SUPFAM" id="SSF64153">
    <property type="entry name" value="YjeF N-terminal domain-like"/>
    <property type="match status" value="1"/>
</dbReference>
<keyword evidence="11 18" id="KW-0413">Isomerase</keyword>
<evidence type="ECO:0000256" key="12">
    <source>
        <dbReference type="ARBA" id="ARBA00023239"/>
    </source>
</evidence>
<keyword evidence="7 17" id="KW-0067">ATP-binding</keyword>
<comment type="catalytic activity">
    <reaction evidence="16 17 19">
        <text>(6S)-NADPHX + ADP = AMP + phosphate + NADPH + H(+)</text>
        <dbReference type="Rhea" id="RHEA:32235"/>
        <dbReference type="ChEBI" id="CHEBI:15378"/>
        <dbReference type="ChEBI" id="CHEBI:43474"/>
        <dbReference type="ChEBI" id="CHEBI:57783"/>
        <dbReference type="ChEBI" id="CHEBI:64076"/>
        <dbReference type="ChEBI" id="CHEBI:456215"/>
        <dbReference type="ChEBI" id="CHEBI:456216"/>
        <dbReference type="EC" id="4.2.1.136"/>
    </reaction>
</comment>
<dbReference type="Pfam" id="PF01256">
    <property type="entry name" value="Carb_kinase"/>
    <property type="match status" value="1"/>
</dbReference>
<feature type="binding site" evidence="17">
    <location>
        <position position="440"/>
    </location>
    <ligand>
        <name>(6S)-NADPHX</name>
        <dbReference type="ChEBI" id="CHEBI:64076"/>
    </ligand>
</feature>
<dbReference type="PANTHER" id="PTHR12592">
    <property type="entry name" value="ATP-DEPENDENT (S)-NAD(P)H-HYDRATE DEHYDRATASE FAMILY MEMBER"/>
    <property type="match status" value="1"/>
</dbReference>
<dbReference type="EMBL" id="JASKMA010000010">
    <property type="protein sequence ID" value="MDT6984896.1"/>
    <property type="molecule type" value="Genomic_DNA"/>
</dbReference>
<dbReference type="PROSITE" id="PS51385">
    <property type="entry name" value="YJEF_N"/>
    <property type="match status" value="1"/>
</dbReference>
<feature type="binding site" evidence="18">
    <location>
        <position position="157"/>
    </location>
    <ligand>
        <name>K(+)</name>
        <dbReference type="ChEBI" id="CHEBI:29103"/>
    </ligand>
</feature>
<evidence type="ECO:0000256" key="18">
    <source>
        <dbReference type="HAMAP-Rule" id="MF_01966"/>
    </source>
</evidence>
<dbReference type="PANTHER" id="PTHR12592:SF0">
    <property type="entry name" value="ATP-DEPENDENT (S)-NAD(P)H-HYDRATE DEHYDRATASE"/>
    <property type="match status" value="1"/>
</dbReference>
<comment type="similarity">
    <text evidence="17">Belongs to the NnrD/CARKD family.</text>
</comment>
<dbReference type="CDD" id="cd01171">
    <property type="entry name" value="YXKO-related"/>
    <property type="match status" value="1"/>
</dbReference>
<dbReference type="RefSeq" id="WP_394304909.1">
    <property type="nucleotide sequence ID" value="NZ_JASKMA010000010.1"/>
</dbReference>
<keyword evidence="9 18" id="KW-0630">Potassium</keyword>
<evidence type="ECO:0000256" key="7">
    <source>
        <dbReference type="ARBA" id="ARBA00022840"/>
    </source>
</evidence>
<dbReference type="HAMAP" id="MF_01966">
    <property type="entry name" value="NADHX_epimerase"/>
    <property type="match status" value="1"/>
</dbReference>
<keyword evidence="10 17" id="KW-0520">NAD</keyword>
<evidence type="ECO:0000259" key="21">
    <source>
        <dbReference type="PROSITE" id="PS51385"/>
    </source>
</evidence>
<dbReference type="HAMAP" id="MF_01965">
    <property type="entry name" value="NADHX_dehydratase"/>
    <property type="match status" value="1"/>
</dbReference>
<feature type="binding site" evidence="17">
    <location>
        <begin position="408"/>
        <end position="412"/>
    </location>
    <ligand>
        <name>AMP</name>
        <dbReference type="ChEBI" id="CHEBI:456215"/>
    </ligand>
</feature>
<sequence length="499" mass="48918">MRTAYSVETVRAAERELMARLPEGALMQRAAAGLAAACADVLGRVYGSRVVLLVGSGDNGGDALYAGARLARRGAGVRAVLLAPGRVHAGGLAALRRAGGSVVEAGASGVRLVEQADLVVDGIVGIGGKGGLREEAVPLAEAARRGRGAVVAVDLPSGVDADTGEVRGAAVRADVTVTFGAYKPGLLIDPAREYAGVVRFVDIGLELGPAGGAGAGAGAGVRAGAGAAQVEALQHADVARLLPVPAAESDKYRRGVVGIAAGSARYPGAAVLAVAGALRGGAGAVRYVGPAGGAVLARHPETLVSERGPARAGRVQAWVVGPGAGDDAATVGEVLAADVPVLIDADGLRLAEVGAVRGRGARGVPTLMTPHAGEAAALLEVEREVVEAGRLAAARELAGRYGAGVLLKGSTTVVAEAGGGGAVRVNPTGTPWLATAGSGDVLSGLGGSLLAAGLSAVDAGSVAAYLHGLAGRFAAEGAPVSAEDVAGRIPEAWRSVVRG</sequence>
<feature type="binding site" evidence="17">
    <location>
        <position position="371"/>
    </location>
    <ligand>
        <name>(6S)-NADPHX</name>
        <dbReference type="ChEBI" id="CHEBI:64076"/>
    </ligand>
</feature>
<keyword evidence="8 17" id="KW-0521">NADP</keyword>
<evidence type="ECO:0000256" key="5">
    <source>
        <dbReference type="ARBA" id="ARBA00022723"/>
    </source>
</evidence>
<dbReference type="InterPro" id="IPR030677">
    <property type="entry name" value="Nnr"/>
</dbReference>
<dbReference type="NCBIfam" id="TIGR00197">
    <property type="entry name" value="yjeF_nterm"/>
    <property type="match status" value="1"/>
</dbReference>
<dbReference type="EC" id="5.1.99.6" evidence="19"/>
<evidence type="ECO:0000256" key="13">
    <source>
        <dbReference type="ARBA" id="ARBA00023268"/>
    </source>
</evidence>
<comment type="similarity">
    <text evidence="3 19">In the N-terminal section; belongs to the NnrE/AIBP family.</text>
</comment>
<dbReference type="Pfam" id="PF03853">
    <property type="entry name" value="YjeF_N"/>
    <property type="match status" value="1"/>
</dbReference>
<feature type="binding site" evidence="18">
    <location>
        <begin position="58"/>
        <end position="62"/>
    </location>
    <ligand>
        <name>(6S)-NADPHX</name>
        <dbReference type="ChEBI" id="CHEBI:64076"/>
    </ligand>
</feature>
<comment type="catalytic activity">
    <reaction evidence="1 18 19">
        <text>(6R)-NADHX = (6S)-NADHX</text>
        <dbReference type="Rhea" id="RHEA:32215"/>
        <dbReference type="ChEBI" id="CHEBI:64074"/>
        <dbReference type="ChEBI" id="CHEBI:64075"/>
        <dbReference type="EC" id="5.1.99.6"/>
    </reaction>
</comment>
<evidence type="ECO:0000256" key="19">
    <source>
        <dbReference type="PIRNR" id="PIRNR017184"/>
    </source>
</evidence>
<comment type="function">
    <text evidence="18">Catalyzes the epimerization of the S- and R-forms of NAD(P)HX, a damaged form of NAD(P)H that is a result of enzymatic or heat-dependent hydration. This is a prerequisite for the S-specific NAD(P)H-hydrate dehydratase to allow the repair of both epimers of NAD(P)HX.</text>
</comment>
<evidence type="ECO:0000256" key="16">
    <source>
        <dbReference type="ARBA" id="ARBA00049209"/>
    </source>
</evidence>
<comment type="caution">
    <text evidence="18">Lacks conserved residue(s) required for the propagation of feature annotation.</text>
</comment>
<dbReference type="Gene3D" id="3.40.1190.20">
    <property type="match status" value="1"/>
</dbReference>
<feature type="domain" description="YjeF C-terminal" evidence="20">
    <location>
        <begin position="234"/>
        <end position="496"/>
    </location>
</feature>
<feature type="binding site" evidence="17">
    <location>
        <position position="269"/>
    </location>
    <ligand>
        <name>(6S)-NADPHX</name>
        <dbReference type="ChEBI" id="CHEBI:64076"/>
    </ligand>
</feature>
<protein>
    <recommendedName>
        <fullName evidence="19">Bifunctional NAD(P)H-hydrate repair enzyme</fullName>
    </recommendedName>
    <alternativeName>
        <fullName evidence="19">Nicotinamide nucleotide repair protein</fullName>
    </alternativeName>
    <domain>
        <recommendedName>
            <fullName evidence="19">ADP-dependent (S)-NAD(P)H-hydrate dehydratase</fullName>
            <ecNumber evidence="19">4.2.1.136</ecNumber>
        </recommendedName>
        <alternativeName>
            <fullName evidence="19">ADP-dependent NAD(P)HX dehydratase</fullName>
        </alternativeName>
    </domain>
    <domain>
        <recommendedName>
            <fullName evidence="19">NAD(P)H-hydrate epimerase</fullName>
            <ecNumber evidence="19">5.1.99.6</ecNumber>
        </recommendedName>
    </domain>
</protein>
<name>A0ABU3JSI4_9ACTN</name>
<evidence type="ECO:0000256" key="3">
    <source>
        <dbReference type="ARBA" id="ARBA00006001"/>
    </source>
</evidence>
<evidence type="ECO:0000256" key="10">
    <source>
        <dbReference type="ARBA" id="ARBA00023027"/>
    </source>
</evidence>
<comment type="similarity">
    <text evidence="18">Belongs to the NnrE/AIBP family.</text>
</comment>
<evidence type="ECO:0000256" key="11">
    <source>
        <dbReference type="ARBA" id="ARBA00023235"/>
    </source>
</evidence>
<evidence type="ECO:0000313" key="22">
    <source>
        <dbReference type="EMBL" id="MDT6984896.1"/>
    </source>
</evidence>
<dbReference type="InterPro" id="IPR036652">
    <property type="entry name" value="YjeF_N_dom_sf"/>
</dbReference>
<evidence type="ECO:0000256" key="15">
    <source>
        <dbReference type="ARBA" id="ARBA00048238"/>
    </source>
</evidence>
<dbReference type="InterPro" id="IPR000631">
    <property type="entry name" value="CARKD"/>
</dbReference>
<dbReference type="EC" id="4.2.1.136" evidence="19"/>
<evidence type="ECO:0000313" key="23">
    <source>
        <dbReference type="Proteomes" id="UP001249760"/>
    </source>
</evidence>
<feature type="binding site" evidence="17">
    <location>
        <position position="439"/>
    </location>
    <ligand>
        <name>AMP</name>
        <dbReference type="ChEBI" id="CHEBI:456215"/>
    </ligand>
</feature>
<evidence type="ECO:0000256" key="8">
    <source>
        <dbReference type="ARBA" id="ARBA00022857"/>
    </source>
</evidence>
<evidence type="ECO:0000256" key="14">
    <source>
        <dbReference type="ARBA" id="ARBA00025153"/>
    </source>
</evidence>
<comment type="similarity">
    <text evidence="4 19">In the C-terminal section; belongs to the NnrD/CARKD family.</text>
</comment>
<comment type="function">
    <text evidence="17">Catalyzes the dehydration of the S-form of NAD(P)HX at the expense of ADP, which is converted to AMP. Together with NAD(P)HX epimerase, which catalyzes the epimerization of the S- and R-forms, the enzyme allows the repair of both epimers of NAD(P)HX, a damaged form of NAD(P)H that is a result of enzymatic or heat-dependent hydration.</text>
</comment>
<keyword evidence="6 17" id="KW-0547">Nucleotide-binding</keyword>
<feature type="binding site" evidence="18">
    <location>
        <position position="154"/>
    </location>
    <ligand>
        <name>(6S)-NADPHX</name>
        <dbReference type="ChEBI" id="CHEBI:64076"/>
    </ligand>
</feature>
<comment type="function">
    <text evidence="14 19">Bifunctional enzyme that catalyzes the epimerization of the S- and R-forms of NAD(P)HX and the dehydration of the S-form of NAD(P)HX at the expense of ADP, which is converted to AMP. This allows the repair of both epimers of NAD(P)HX, a damaged form of NAD(P)H that is a result of enzymatic or heat-dependent hydration.</text>
</comment>
<evidence type="ECO:0000256" key="9">
    <source>
        <dbReference type="ARBA" id="ARBA00022958"/>
    </source>
</evidence>
<keyword evidence="23" id="KW-1185">Reference proteome</keyword>
<evidence type="ECO:0000256" key="1">
    <source>
        <dbReference type="ARBA" id="ARBA00000013"/>
    </source>
</evidence>
<dbReference type="SUPFAM" id="SSF53613">
    <property type="entry name" value="Ribokinase-like"/>
    <property type="match status" value="1"/>
</dbReference>
<comment type="cofactor">
    <cofactor evidence="17">
        <name>Mg(2+)</name>
        <dbReference type="ChEBI" id="CHEBI:18420"/>
    </cofactor>
</comment>
<comment type="subunit">
    <text evidence="17">Homotetramer.</text>
</comment>
<dbReference type="Proteomes" id="UP001249760">
    <property type="component" value="Unassembled WGS sequence"/>
</dbReference>
<evidence type="ECO:0000256" key="4">
    <source>
        <dbReference type="ARBA" id="ARBA00009524"/>
    </source>
</evidence>
<comment type="caution">
    <text evidence="22">The sequence shown here is derived from an EMBL/GenBank/DDBJ whole genome shotgun (WGS) entry which is preliminary data.</text>
</comment>
<evidence type="ECO:0000256" key="6">
    <source>
        <dbReference type="ARBA" id="ARBA00022741"/>
    </source>
</evidence>
<dbReference type="Gene3D" id="3.40.50.10260">
    <property type="entry name" value="YjeF N-terminal domain"/>
    <property type="match status" value="1"/>
</dbReference>